<evidence type="ECO:0000259" key="1">
    <source>
        <dbReference type="Pfam" id="PF01755"/>
    </source>
</evidence>
<reference evidence="2" key="1">
    <citation type="journal article" date="2020" name="Nature">
        <title>Giant virus diversity and host interactions through global metagenomics.</title>
        <authorList>
            <person name="Schulz F."/>
            <person name="Roux S."/>
            <person name="Paez-Espino D."/>
            <person name="Jungbluth S."/>
            <person name="Walsh D.A."/>
            <person name="Denef V.J."/>
            <person name="McMahon K.D."/>
            <person name="Konstantinidis K.T."/>
            <person name="Eloe-Fadrosh E.A."/>
            <person name="Kyrpides N.C."/>
            <person name="Woyke T."/>
        </authorList>
    </citation>
    <scope>NUCLEOTIDE SEQUENCE</scope>
    <source>
        <strain evidence="2">GVMAG-S-1101171-110</strain>
    </source>
</reference>
<protein>
    <recommendedName>
        <fullName evidence="1">Glycosyl transferase family 25 domain-containing protein</fullName>
    </recommendedName>
</protein>
<dbReference type="EMBL" id="MN740800">
    <property type="protein sequence ID" value="QHU12460.1"/>
    <property type="molecule type" value="Genomic_DNA"/>
</dbReference>
<organism evidence="2">
    <name type="scientific">viral metagenome</name>
    <dbReference type="NCBI Taxonomy" id="1070528"/>
    <lineage>
        <taxon>unclassified sequences</taxon>
        <taxon>metagenomes</taxon>
        <taxon>organismal metagenomes</taxon>
    </lineage>
</organism>
<accession>A0A6C0K6N2</accession>
<dbReference type="AlphaFoldDB" id="A0A6C0K6N2"/>
<dbReference type="InterPro" id="IPR002654">
    <property type="entry name" value="Glyco_trans_25"/>
</dbReference>
<feature type="domain" description="Glycosyl transferase family 25" evidence="1">
    <location>
        <begin position="8"/>
        <end position="145"/>
    </location>
</feature>
<name>A0A6C0K6N2_9ZZZZ</name>
<dbReference type="Pfam" id="PF01755">
    <property type="entry name" value="Glyco_transf_25"/>
    <property type="match status" value="1"/>
</dbReference>
<dbReference type="CDD" id="cd06532">
    <property type="entry name" value="Glyco_transf_25"/>
    <property type="match status" value="1"/>
</dbReference>
<sequence length="252" mass="29132">MKDLTDVNIYCINLDNRQDRMELFNTQAALSAMPHIHRISGVEGQSIDVINNQQIGLQTRVQLTTSYRRSHYEIHSKGAIGASLSHYKTWKEFLKSGAKYALVMEDDAELPATFAMMFNHTIKNLPVSWDLWILGWNHSPIDLNEKDREPFRQILHFIGAHCYLITRKTAKLFIKEMFPIETHIEHYMSNVAYMNNLRIIRNIGFHVSQFDRTKNISDVRKPEGCPTCLVDDNAQANDARRRNMLNIGASIK</sequence>
<evidence type="ECO:0000313" key="2">
    <source>
        <dbReference type="EMBL" id="QHU12460.1"/>
    </source>
</evidence>
<proteinExistence type="predicted"/>